<evidence type="ECO:0000313" key="5">
    <source>
        <dbReference type="EMBL" id="NYE56773.1"/>
    </source>
</evidence>
<reference evidence="5 6" key="1">
    <citation type="submission" date="2020-07" db="EMBL/GenBank/DDBJ databases">
        <title>Genomic Encyclopedia of Type Strains, Phase III (KMG-III): the genomes of soil and plant-associated and newly described type strains.</title>
        <authorList>
            <person name="Whitman W."/>
        </authorList>
    </citation>
    <scope>NUCLEOTIDE SEQUENCE [LARGE SCALE GENOMIC DNA]</scope>
    <source>
        <strain evidence="5 6">DSM 11255</strain>
    </source>
</reference>
<protein>
    <submittedName>
        <fullName evidence="5">Phosphonate transport system substrate-binding protein</fullName>
    </submittedName>
</protein>
<name>A0ABX2R9K7_9THEO</name>
<dbReference type="SMART" id="SM00062">
    <property type="entry name" value="PBPb"/>
    <property type="match status" value="1"/>
</dbReference>
<evidence type="ECO:0000256" key="3">
    <source>
        <dbReference type="SAM" id="SignalP"/>
    </source>
</evidence>
<proteinExistence type="inferred from homology"/>
<dbReference type="PANTHER" id="PTHR35841:SF1">
    <property type="entry name" value="PHOSPHONATES-BINDING PERIPLASMIC PROTEIN"/>
    <property type="match status" value="1"/>
</dbReference>
<feature type="signal peptide" evidence="3">
    <location>
        <begin position="1"/>
        <end position="19"/>
    </location>
</feature>
<dbReference type="InterPro" id="IPR001638">
    <property type="entry name" value="Solute-binding_3/MltF_N"/>
</dbReference>
<evidence type="ECO:0000256" key="2">
    <source>
        <dbReference type="ARBA" id="ARBA00022729"/>
    </source>
</evidence>
<dbReference type="PANTHER" id="PTHR35841">
    <property type="entry name" value="PHOSPHONATES-BINDING PERIPLASMIC PROTEIN"/>
    <property type="match status" value="1"/>
</dbReference>
<feature type="domain" description="Solute-binding protein family 3/N-terminal" evidence="4">
    <location>
        <begin position="50"/>
        <end position="284"/>
    </location>
</feature>
<dbReference type="Gene3D" id="3.40.190.10">
    <property type="entry name" value="Periplasmic binding protein-like II"/>
    <property type="match status" value="2"/>
</dbReference>
<dbReference type="EMBL" id="JACCBS010000001">
    <property type="protein sequence ID" value="NYE56773.1"/>
    <property type="molecule type" value="Genomic_DNA"/>
</dbReference>
<dbReference type="PROSITE" id="PS51257">
    <property type="entry name" value="PROKAR_LIPOPROTEIN"/>
    <property type="match status" value="1"/>
</dbReference>
<keyword evidence="2 3" id="KW-0732">Signal</keyword>
<dbReference type="SUPFAM" id="SSF53850">
    <property type="entry name" value="Periplasmic binding protein-like II"/>
    <property type="match status" value="1"/>
</dbReference>
<dbReference type="RefSeq" id="WP_051250340.1">
    <property type="nucleotide sequence ID" value="NZ_JACCBS010000001.1"/>
</dbReference>
<comment type="similarity">
    <text evidence="1">Belongs to the phosphate/phosphite/phosphonate binding protein family.</text>
</comment>
<evidence type="ECO:0000313" key="6">
    <source>
        <dbReference type="Proteomes" id="UP000604066"/>
    </source>
</evidence>
<accession>A0ABX2R9K7</accession>
<comment type="caution">
    <text evidence="5">The sequence shown here is derived from an EMBL/GenBank/DDBJ whole genome shotgun (WGS) entry which is preliminary data.</text>
</comment>
<dbReference type="NCBIfam" id="TIGR01098">
    <property type="entry name" value="3A0109s03R"/>
    <property type="match status" value="1"/>
</dbReference>
<organism evidence="5 6">
    <name type="scientific">Carboxydothermus ferrireducens DSM 11255</name>
    <dbReference type="NCBI Taxonomy" id="1119529"/>
    <lineage>
        <taxon>Bacteria</taxon>
        <taxon>Bacillati</taxon>
        <taxon>Bacillota</taxon>
        <taxon>Clostridia</taxon>
        <taxon>Thermoanaerobacterales</taxon>
        <taxon>Thermoanaerobacteraceae</taxon>
        <taxon>Carboxydothermus</taxon>
    </lineage>
</organism>
<feature type="chain" id="PRO_5045736267" evidence="3">
    <location>
        <begin position="20"/>
        <end position="311"/>
    </location>
</feature>
<evidence type="ECO:0000259" key="4">
    <source>
        <dbReference type="SMART" id="SM00062"/>
    </source>
</evidence>
<dbReference type="Pfam" id="PF12974">
    <property type="entry name" value="Phosphonate-bd"/>
    <property type="match status" value="1"/>
</dbReference>
<sequence length="311" mass="35160">MPKTAKVLLFALFIFSAFLSGCGQKDLPFVDLNKPGRYSASSSAKNDELVLKVAISSMTSPSESIVYYDELLKNLGRELGRKIKVIQKNSYFEVNDLLRTGQVDLAFICTYSYLVGAKQFGLELLVVPQVNGKPYYQSFVIVRNNSGIEKFSDLKGKIFAFTDPMSTTGYFYPQYLLLQNGTTDREFFKKFFFTYSHDNAIKAVAKGIADGAAVDSHVFLMMEKENPGLTRNLKIIARSPDYYAPPVVVRPGLPQDLKEKIKNYFLSLDKKPEGQIILRKIGVDRFVPGEREKYRSIELMTQKVITNNGRK</sequence>
<keyword evidence="6" id="KW-1185">Reference proteome</keyword>
<dbReference type="InterPro" id="IPR005770">
    <property type="entry name" value="PhnD"/>
</dbReference>
<dbReference type="CDD" id="cd13571">
    <property type="entry name" value="PBP2_PnhD_1"/>
    <property type="match status" value="1"/>
</dbReference>
<gene>
    <name evidence="5" type="ORF">HDG70_000479</name>
</gene>
<dbReference type="Proteomes" id="UP000604066">
    <property type="component" value="Unassembled WGS sequence"/>
</dbReference>
<evidence type="ECO:0000256" key="1">
    <source>
        <dbReference type="ARBA" id="ARBA00007162"/>
    </source>
</evidence>